<reference evidence="3" key="2">
    <citation type="submission" date="2025-08" db="UniProtKB">
        <authorList>
            <consortium name="RefSeq"/>
        </authorList>
    </citation>
    <scope>IDENTIFICATION</scope>
    <source>
        <strain evidence="3">MV-25-SWS-2005</strain>
        <tissue evidence="3">Whole body</tissue>
    </source>
</reference>
<reference evidence="2" key="1">
    <citation type="submission" date="2024-06" db="UniProtKB">
        <authorList>
            <consortium name="RefSeq"/>
        </authorList>
    </citation>
    <scope>NUCLEOTIDE SEQUENCE [LARGE SCALE GENOMIC DNA]</scope>
    <source>
        <strain evidence="2">MV2-25</strain>
    </source>
</reference>
<dbReference type="InParanoid" id="A0A6I8VPI7"/>
<dbReference type="KEGG" id="dpo:117183358"/>
<protein>
    <submittedName>
        <fullName evidence="3">Uncharacterized protein</fullName>
    </submittedName>
</protein>
<gene>
    <name evidence="3" type="primary">LOC117183358</name>
</gene>
<dbReference type="Proteomes" id="UP000001819">
    <property type="component" value="Chromosome 2"/>
</dbReference>
<keyword evidence="1" id="KW-0472">Membrane</keyword>
<proteinExistence type="predicted"/>
<evidence type="ECO:0000256" key="1">
    <source>
        <dbReference type="SAM" id="Phobius"/>
    </source>
</evidence>
<dbReference type="AlphaFoldDB" id="A0A6I8VPI7"/>
<evidence type="ECO:0000313" key="3">
    <source>
        <dbReference type="RefSeq" id="XP_033232951.1"/>
    </source>
</evidence>
<sequence>MSGLTRWQFIFGEVEVDTDQEFGDYHTTAIDETRYKSAILQHPEDRTESFVYSVKHYNDPMEDSDLEVTTSHAIFPRDGLSVLPHPHVGAILQHRRPGSGRSGSPEHFGRSNFEGVLDPPLHKFKKLPLWRAAMSFLIAPFSNFYYIFFETT</sequence>
<accession>A0A6I8VPI7</accession>
<feature type="transmembrane region" description="Helical" evidence="1">
    <location>
        <begin position="129"/>
        <end position="149"/>
    </location>
</feature>
<organism evidence="2 3">
    <name type="scientific">Drosophila pseudoobscura pseudoobscura</name>
    <name type="common">Fruit fly</name>
    <dbReference type="NCBI Taxonomy" id="46245"/>
    <lineage>
        <taxon>Eukaryota</taxon>
        <taxon>Metazoa</taxon>
        <taxon>Ecdysozoa</taxon>
        <taxon>Arthropoda</taxon>
        <taxon>Hexapoda</taxon>
        <taxon>Insecta</taxon>
        <taxon>Pterygota</taxon>
        <taxon>Neoptera</taxon>
        <taxon>Endopterygota</taxon>
        <taxon>Diptera</taxon>
        <taxon>Brachycera</taxon>
        <taxon>Muscomorpha</taxon>
        <taxon>Ephydroidea</taxon>
        <taxon>Drosophilidae</taxon>
        <taxon>Drosophila</taxon>
        <taxon>Sophophora</taxon>
    </lineage>
</organism>
<keyword evidence="1" id="KW-0812">Transmembrane</keyword>
<name>A0A6I8VPI7_DROPS</name>
<dbReference type="RefSeq" id="XP_033232951.1">
    <property type="nucleotide sequence ID" value="XM_033377060.1"/>
</dbReference>
<keyword evidence="2" id="KW-1185">Reference proteome</keyword>
<keyword evidence="1" id="KW-1133">Transmembrane helix</keyword>
<evidence type="ECO:0000313" key="2">
    <source>
        <dbReference type="Proteomes" id="UP000001819"/>
    </source>
</evidence>